<dbReference type="InterPro" id="IPR033647">
    <property type="entry name" value="Aar2_N"/>
</dbReference>
<feature type="compositionally biased region" description="Low complexity" evidence="2">
    <location>
        <begin position="253"/>
        <end position="272"/>
    </location>
</feature>
<dbReference type="AlphaFoldDB" id="A0AAE0IZD2"/>
<feature type="region of interest" description="Disordered" evidence="2">
    <location>
        <begin position="252"/>
        <end position="282"/>
    </location>
</feature>
<feature type="compositionally biased region" description="Low complexity" evidence="2">
    <location>
        <begin position="104"/>
        <end position="118"/>
    </location>
</feature>
<feature type="compositionally biased region" description="Polar residues" evidence="2">
    <location>
        <begin position="46"/>
        <end position="59"/>
    </location>
</feature>
<feature type="domain" description="AAR2 C-terminal" evidence="3">
    <location>
        <begin position="376"/>
        <end position="527"/>
    </location>
</feature>
<dbReference type="PANTHER" id="PTHR12689">
    <property type="entry name" value="A1 CISTRON SPLICING FACTOR AAR2-RELATED"/>
    <property type="match status" value="1"/>
</dbReference>
<reference evidence="5" key="1">
    <citation type="journal article" date="2023" name="Mol. Phylogenet. Evol.">
        <title>Genome-scale phylogeny and comparative genomics of the fungal order Sordariales.</title>
        <authorList>
            <person name="Hensen N."/>
            <person name="Bonometti L."/>
            <person name="Westerberg I."/>
            <person name="Brannstrom I.O."/>
            <person name="Guillou S."/>
            <person name="Cros-Aarteil S."/>
            <person name="Calhoun S."/>
            <person name="Haridas S."/>
            <person name="Kuo A."/>
            <person name="Mondo S."/>
            <person name="Pangilinan J."/>
            <person name="Riley R."/>
            <person name="LaButti K."/>
            <person name="Andreopoulos B."/>
            <person name="Lipzen A."/>
            <person name="Chen C."/>
            <person name="Yan M."/>
            <person name="Daum C."/>
            <person name="Ng V."/>
            <person name="Clum A."/>
            <person name="Steindorff A."/>
            <person name="Ohm R.A."/>
            <person name="Martin F."/>
            <person name="Silar P."/>
            <person name="Natvig D.O."/>
            <person name="Lalanne C."/>
            <person name="Gautier V."/>
            <person name="Ament-Velasquez S.L."/>
            <person name="Kruys A."/>
            <person name="Hutchinson M.I."/>
            <person name="Powell A.J."/>
            <person name="Barry K."/>
            <person name="Miller A.N."/>
            <person name="Grigoriev I.V."/>
            <person name="Debuchy R."/>
            <person name="Gladieux P."/>
            <person name="Hiltunen Thoren M."/>
            <person name="Johannesson H."/>
        </authorList>
    </citation>
    <scope>NUCLEOTIDE SEQUENCE</scope>
    <source>
        <strain evidence="5">SMH4131-1</strain>
    </source>
</reference>
<feature type="compositionally biased region" description="Basic and acidic residues" evidence="2">
    <location>
        <begin position="1"/>
        <end position="12"/>
    </location>
</feature>
<dbReference type="Gene3D" id="2.60.34.20">
    <property type="match status" value="1"/>
</dbReference>
<organism evidence="5 6">
    <name type="scientific">Cercophora scortea</name>
    <dbReference type="NCBI Taxonomy" id="314031"/>
    <lineage>
        <taxon>Eukaryota</taxon>
        <taxon>Fungi</taxon>
        <taxon>Dikarya</taxon>
        <taxon>Ascomycota</taxon>
        <taxon>Pezizomycotina</taxon>
        <taxon>Sordariomycetes</taxon>
        <taxon>Sordariomycetidae</taxon>
        <taxon>Sordariales</taxon>
        <taxon>Lasiosphaeriaceae</taxon>
        <taxon>Cercophora</taxon>
    </lineage>
</organism>
<dbReference type="InterPro" id="IPR038514">
    <property type="entry name" value="AAR2_C_sf"/>
</dbReference>
<dbReference type="PANTHER" id="PTHR12689:SF4">
    <property type="entry name" value="PROTEIN AAR2 HOMOLOG"/>
    <property type="match status" value="1"/>
</dbReference>
<evidence type="ECO:0000259" key="4">
    <source>
        <dbReference type="Pfam" id="PF20981"/>
    </source>
</evidence>
<dbReference type="Pfam" id="PF20981">
    <property type="entry name" value="AAR2_1st"/>
    <property type="match status" value="1"/>
</dbReference>
<comment type="caution">
    <text evidence="5">The sequence shown here is derived from an EMBL/GenBank/DDBJ whole genome shotgun (WGS) entry which is preliminary data.</text>
</comment>
<dbReference type="CDD" id="cd13778">
    <property type="entry name" value="Aar2_C"/>
    <property type="match status" value="1"/>
</dbReference>
<evidence type="ECO:0000259" key="3">
    <source>
        <dbReference type="Pfam" id="PF05282"/>
    </source>
</evidence>
<reference evidence="5" key="2">
    <citation type="submission" date="2023-06" db="EMBL/GenBank/DDBJ databases">
        <authorList>
            <consortium name="Lawrence Berkeley National Laboratory"/>
            <person name="Haridas S."/>
            <person name="Hensen N."/>
            <person name="Bonometti L."/>
            <person name="Westerberg I."/>
            <person name="Brannstrom I.O."/>
            <person name="Guillou S."/>
            <person name="Cros-Aarteil S."/>
            <person name="Calhoun S."/>
            <person name="Kuo A."/>
            <person name="Mondo S."/>
            <person name="Pangilinan J."/>
            <person name="Riley R."/>
            <person name="Labutti K."/>
            <person name="Andreopoulos B."/>
            <person name="Lipzen A."/>
            <person name="Chen C."/>
            <person name="Yanf M."/>
            <person name="Daum C."/>
            <person name="Ng V."/>
            <person name="Clum A."/>
            <person name="Steindorff A."/>
            <person name="Ohm R."/>
            <person name="Martin F."/>
            <person name="Silar P."/>
            <person name="Natvig D."/>
            <person name="Lalanne C."/>
            <person name="Gautier V."/>
            <person name="Ament-Velasquez S.L."/>
            <person name="Kruys A."/>
            <person name="Hutchinson M.I."/>
            <person name="Powell A.J."/>
            <person name="Barry K."/>
            <person name="Miller A.N."/>
            <person name="Grigoriev I.V."/>
            <person name="Debuchy R."/>
            <person name="Gladieux P."/>
            <person name="Thoren M.H."/>
            <person name="Johannesson H."/>
        </authorList>
    </citation>
    <scope>NUCLEOTIDE SEQUENCE</scope>
    <source>
        <strain evidence="5">SMH4131-1</strain>
    </source>
</reference>
<dbReference type="GO" id="GO:0000244">
    <property type="term" value="P:spliceosomal tri-snRNP complex assembly"/>
    <property type="evidence" value="ECO:0007669"/>
    <property type="project" value="TreeGrafter"/>
</dbReference>
<comment type="similarity">
    <text evidence="1">Belongs to the AAR2 family.</text>
</comment>
<proteinExistence type="inferred from homology"/>
<dbReference type="InterPro" id="IPR038516">
    <property type="entry name" value="AAR2_N_sf"/>
</dbReference>
<name>A0AAE0IZD2_9PEZI</name>
<evidence type="ECO:0000256" key="2">
    <source>
        <dbReference type="SAM" id="MobiDB-lite"/>
    </source>
</evidence>
<keyword evidence="6" id="KW-1185">Reference proteome</keyword>
<protein>
    <submittedName>
        <fullName evidence="5">AAR2 protein-domain-containing protein</fullName>
    </submittedName>
</protein>
<evidence type="ECO:0000313" key="5">
    <source>
        <dbReference type="EMBL" id="KAK3334029.1"/>
    </source>
</evidence>
<gene>
    <name evidence="5" type="ORF">B0T19DRAFT_419919</name>
</gene>
<dbReference type="Gene3D" id="1.25.40.550">
    <property type="entry name" value="Aar2, C-terminal domain-like"/>
    <property type="match status" value="1"/>
</dbReference>
<evidence type="ECO:0000256" key="1">
    <source>
        <dbReference type="ARBA" id="ARBA00006281"/>
    </source>
</evidence>
<feature type="region of interest" description="Disordered" evidence="2">
    <location>
        <begin position="1"/>
        <end position="118"/>
    </location>
</feature>
<evidence type="ECO:0000313" key="6">
    <source>
        <dbReference type="Proteomes" id="UP001286456"/>
    </source>
</evidence>
<dbReference type="InterPro" id="IPR007946">
    <property type="entry name" value="AAR2"/>
</dbReference>
<dbReference type="EMBL" id="JAUEPO010000002">
    <property type="protein sequence ID" value="KAK3334029.1"/>
    <property type="molecule type" value="Genomic_DNA"/>
</dbReference>
<accession>A0AAE0IZD2</accession>
<dbReference type="Proteomes" id="UP001286456">
    <property type="component" value="Unassembled WGS sequence"/>
</dbReference>
<sequence>MLATDRPRDRPPGHSRRVYRVTNADIPPDTDDDDTTARTQPPAGSDTPSASASTSNTVSFVGPPLSRSSSTSTSISSALSDIDSTLGPLLSGPGLSRSKSTAHSIRSNMSRRSARSVRSVRAVGTIPIGQLQINDPPPSCLDHGDVVRLLDLPQNCIVGHDDMSMEPRRETIQGIRDVPPGVHLLWVQQVPGISRAGFWYITKEPGVLRVKQWSRSDELLVDPANEPTLLDEKNNIDSIYSTLVPYDMRNQEGRATTSTSPPPAAAQARSGSPPEPPFATDPAAMWHQLTNAISRSFLNRVTSRTSTTDWPVDSTDCMRESRAPCSLQPSTGTELDFLFLKDFRDLQVLDHGVSRTREFDTTTRVLVVLNAIAPRVRERDIVAELQFTFLTGMHLNNAECIEQWWNLVLKIVLRSYDLPLNRPDMCRWLLQTLHAQLMYTETRLEFSTITTSNASAPRRPDGPKKNRLLYEFKPENRHLLLVALSVYKRRVNELLLDLGRKITPRQQAVGKALEELEAWLWRCGWDLRGTCTADEAEKVYYGEEDDEDMPVVVALDDNGREIGLVNFDGD</sequence>
<dbReference type="CDD" id="cd13777">
    <property type="entry name" value="Aar2_N"/>
    <property type="match status" value="1"/>
</dbReference>
<feature type="domain" description="AAR2 N-terminal" evidence="4">
    <location>
        <begin position="144"/>
        <end position="302"/>
    </location>
</feature>
<feature type="compositionally biased region" description="Low complexity" evidence="2">
    <location>
        <begin position="65"/>
        <end position="96"/>
    </location>
</feature>
<dbReference type="InterPro" id="IPR033648">
    <property type="entry name" value="AAR2_C"/>
</dbReference>
<dbReference type="Pfam" id="PF05282">
    <property type="entry name" value="AAR2"/>
    <property type="match status" value="1"/>
</dbReference>